<accession>A0A3L6E8M3</accession>
<dbReference type="Pfam" id="PF03478">
    <property type="entry name" value="Beta-prop_KIB1-4"/>
    <property type="match status" value="1"/>
</dbReference>
<dbReference type="InParanoid" id="A0A1D6M690"/>
<sequence>MAVPRRWANLDIKLVTEIMNRVPCPIDRARMAAVCQAWLAAVAQAEPSTFQLPSLLLPPADVTGVYCYLSGCREHNMLPLPLPLHGPRYFGSYDGGWFFLACYHSCAHRLLNIRTGDCRALPDVLERHADHKVHSMVILAATLSSPPDHQHWIAAAIVTYQPDLNGPHRRHFAFWRAGDKVALDCDVLPAALVGPGWELEDVACYRDSFHFLTKDGHILVCGGAYDDNGEVIQVALLALTCCQIEAECSDEQFVRARYLVVSRGELLMVVRLAAHRHAPTSSFKVFRMYITEADDKIRGLFGSTTKPPRRTTVLPHQVWRPIRPPRHQTSLRTWIELSALGGRMLFVGRGCSRSYEVREYPGFKEGIFFLDDRSFYDAEMTFGGVNERPRYPCNDIGRWSPPEGPLPSHVELYFPERVPSYNSPPAWLLP</sequence>
<protein>
    <recommendedName>
        <fullName evidence="1">KIB1-4 beta-propeller domain-containing protein</fullName>
    </recommendedName>
</protein>
<dbReference type="PANTHER" id="PTHR33110">
    <property type="entry name" value="F-BOX/KELCH-REPEAT PROTEIN-RELATED"/>
    <property type="match status" value="1"/>
</dbReference>
<gene>
    <name evidence="2" type="ORF">ZEAMMB73_Zm00001d038418</name>
</gene>
<dbReference type="OrthoDB" id="591341at2759"/>
<accession>A0A1D6M690</accession>
<proteinExistence type="predicted"/>
<reference evidence="2" key="1">
    <citation type="submission" date="2015-12" db="EMBL/GenBank/DDBJ databases">
        <title>Update maize B73 reference genome by single molecule sequencing technologies.</title>
        <authorList>
            <consortium name="Maize Genome Sequencing Project"/>
            <person name="Ware D."/>
        </authorList>
    </citation>
    <scope>NUCLEOTIDE SEQUENCE</scope>
    <source>
        <tissue evidence="2">Seedling</tissue>
    </source>
</reference>
<dbReference type="Gene3D" id="1.20.1280.50">
    <property type="match status" value="1"/>
</dbReference>
<name>A0A1D6M690_MAIZE</name>
<evidence type="ECO:0000259" key="1">
    <source>
        <dbReference type="Pfam" id="PF03478"/>
    </source>
</evidence>
<feature type="domain" description="KIB1-4 beta-propeller" evidence="1">
    <location>
        <begin position="77"/>
        <end position="376"/>
    </location>
</feature>
<dbReference type="KEGG" id="zma:103630453"/>
<evidence type="ECO:0000313" key="2">
    <source>
        <dbReference type="EMBL" id="AQK86596.1"/>
    </source>
</evidence>
<dbReference type="PaxDb" id="4577-GRMZM2G052939_P01"/>
<dbReference type="EMBL" id="CM000782">
    <property type="protein sequence ID" value="AQK86596.1"/>
    <property type="molecule type" value="Genomic_DNA"/>
</dbReference>
<dbReference type="eggNOG" id="KOG0594">
    <property type="taxonomic scope" value="Eukaryota"/>
</dbReference>
<dbReference type="FunCoup" id="A0A1D6M690">
    <property type="interactions" value="12"/>
</dbReference>
<dbReference type="InterPro" id="IPR005174">
    <property type="entry name" value="KIB1-4_b-propeller"/>
</dbReference>
<dbReference type="PANTHER" id="PTHR33110:SF125">
    <property type="entry name" value="OS05G0570350 PROTEIN"/>
    <property type="match status" value="1"/>
</dbReference>
<dbReference type="OMA" id="NERPRYP"/>
<dbReference type="AlphaFoldDB" id="A0A1D6M690"/>
<organism evidence="2">
    <name type="scientific">Zea mays</name>
    <name type="common">Maize</name>
    <dbReference type="NCBI Taxonomy" id="4577"/>
    <lineage>
        <taxon>Eukaryota</taxon>
        <taxon>Viridiplantae</taxon>
        <taxon>Streptophyta</taxon>
        <taxon>Embryophyta</taxon>
        <taxon>Tracheophyta</taxon>
        <taxon>Spermatophyta</taxon>
        <taxon>Magnoliopsida</taxon>
        <taxon>Liliopsida</taxon>
        <taxon>Poales</taxon>
        <taxon>Poaceae</taxon>
        <taxon>PACMAD clade</taxon>
        <taxon>Panicoideae</taxon>
        <taxon>Andropogonodae</taxon>
        <taxon>Andropogoneae</taxon>
        <taxon>Tripsacinae</taxon>
        <taxon>Zea</taxon>
    </lineage>
</organism>
<dbReference type="ExpressionAtlas" id="A0A1D6M690">
    <property type="expression patterns" value="baseline"/>
</dbReference>